<dbReference type="Proteomes" id="UP000886998">
    <property type="component" value="Unassembled WGS sequence"/>
</dbReference>
<keyword evidence="2" id="KW-1185">Reference proteome</keyword>
<sequence>MIQSITLKRATKFLSALLKDSDLRDSTFPAEITLIASLKVNTYVPQWVSTTPHCREREGLGGNRASFPCLQEKRETFNYYFEILSYETLAVALYYYASEPEK</sequence>
<protein>
    <submittedName>
        <fullName evidence="1">Uncharacterized protein</fullName>
    </submittedName>
</protein>
<name>A0A8X6WZS6_9ARAC</name>
<evidence type="ECO:0000313" key="2">
    <source>
        <dbReference type="Proteomes" id="UP000886998"/>
    </source>
</evidence>
<gene>
    <name evidence="1" type="ORF">TNIN_470171</name>
</gene>
<dbReference type="AlphaFoldDB" id="A0A8X6WZS6"/>
<dbReference type="EMBL" id="BMAV01003668">
    <property type="protein sequence ID" value="GFY43424.1"/>
    <property type="molecule type" value="Genomic_DNA"/>
</dbReference>
<reference evidence="1" key="1">
    <citation type="submission" date="2020-08" db="EMBL/GenBank/DDBJ databases">
        <title>Multicomponent nature underlies the extraordinary mechanical properties of spider dragline silk.</title>
        <authorList>
            <person name="Kono N."/>
            <person name="Nakamura H."/>
            <person name="Mori M."/>
            <person name="Yoshida Y."/>
            <person name="Ohtoshi R."/>
            <person name="Malay A.D."/>
            <person name="Moran D.A.P."/>
            <person name="Tomita M."/>
            <person name="Numata K."/>
            <person name="Arakawa K."/>
        </authorList>
    </citation>
    <scope>NUCLEOTIDE SEQUENCE</scope>
</reference>
<evidence type="ECO:0000313" key="1">
    <source>
        <dbReference type="EMBL" id="GFY43424.1"/>
    </source>
</evidence>
<proteinExistence type="predicted"/>
<organism evidence="1 2">
    <name type="scientific">Trichonephila inaurata madagascariensis</name>
    <dbReference type="NCBI Taxonomy" id="2747483"/>
    <lineage>
        <taxon>Eukaryota</taxon>
        <taxon>Metazoa</taxon>
        <taxon>Ecdysozoa</taxon>
        <taxon>Arthropoda</taxon>
        <taxon>Chelicerata</taxon>
        <taxon>Arachnida</taxon>
        <taxon>Araneae</taxon>
        <taxon>Araneomorphae</taxon>
        <taxon>Entelegynae</taxon>
        <taxon>Araneoidea</taxon>
        <taxon>Nephilidae</taxon>
        <taxon>Trichonephila</taxon>
        <taxon>Trichonephila inaurata</taxon>
    </lineage>
</organism>
<comment type="caution">
    <text evidence="1">The sequence shown here is derived from an EMBL/GenBank/DDBJ whole genome shotgun (WGS) entry which is preliminary data.</text>
</comment>
<accession>A0A8X6WZS6</accession>